<dbReference type="PROSITE" id="PS51257">
    <property type="entry name" value="PROKAR_LIPOPROTEIN"/>
    <property type="match status" value="1"/>
</dbReference>
<keyword evidence="4" id="KW-1185">Reference proteome</keyword>
<proteinExistence type="predicted"/>
<organism evidence="3 4">
    <name type="scientific">Rubrimonas cliftonensis</name>
    <dbReference type="NCBI Taxonomy" id="89524"/>
    <lineage>
        <taxon>Bacteria</taxon>
        <taxon>Pseudomonadati</taxon>
        <taxon>Pseudomonadota</taxon>
        <taxon>Alphaproteobacteria</taxon>
        <taxon>Rhodobacterales</taxon>
        <taxon>Paracoccaceae</taxon>
        <taxon>Rubrimonas</taxon>
    </lineage>
</organism>
<name>A0A1H4CJA5_9RHOB</name>
<sequence length="152" mass="15769">MSARAASAGAAALALAALSGCVAPPFPDRAPYAYGWAPKIAEARAAAEAAGDLDRLEALDHVDASICPSWDDVRMDHPFDAALGNPSPADGRTLGCHTERALDAMIARREDLAPRPRAESPAPAAALARSVTRHRETGPAPLPERTATVEGL</sequence>
<dbReference type="EMBL" id="FNQM01000007">
    <property type="protein sequence ID" value="SEA60424.1"/>
    <property type="molecule type" value="Genomic_DNA"/>
</dbReference>
<reference evidence="3 4" key="1">
    <citation type="submission" date="2016-10" db="EMBL/GenBank/DDBJ databases">
        <authorList>
            <person name="de Groot N.N."/>
        </authorList>
    </citation>
    <scope>NUCLEOTIDE SEQUENCE [LARGE SCALE GENOMIC DNA]</scope>
    <source>
        <strain evidence="3 4">DSM 15345</strain>
    </source>
</reference>
<evidence type="ECO:0000256" key="1">
    <source>
        <dbReference type="SAM" id="MobiDB-lite"/>
    </source>
</evidence>
<evidence type="ECO:0008006" key="5">
    <source>
        <dbReference type="Google" id="ProtNLM"/>
    </source>
</evidence>
<evidence type="ECO:0000313" key="4">
    <source>
        <dbReference type="Proteomes" id="UP000198703"/>
    </source>
</evidence>
<feature type="region of interest" description="Disordered" evidence="1">
    <location>
        <begin position="112"/>
        <end position="152"/>
    </location>
</feature>
<feature type="chain" id="PRO_5011536066" description="Lipoprotein" evidence="2">
    <location>
        <begin position="17"/>
        <end position="152"/>
    </location>
</feature>
<feature type="signal peptide" evidence="2">
    <location>
        <begin position="1"/>
        <end position="16"/>
    </location>
</feature>
<dbReference type="AlphaFoldDB" id="A0A1H4CJA5"/>
<accession>A0A1H4CJA5</accession>
<feature type="compositionally biased region" description="Low complexity" evidence="1">
    <location>
        <begin position="119"/>
        <end position="130"/>
    </location>
</feature>
<protein>
    <recommendedName>
        <fullName evidence="5">Lipoprotein</fullName>
    </recommendedName>
</protein>
<dbReference type="STRING" id="89524.SAMN05444370_10799"/>
<gene>
    <name evidence="3" type="ORF">SAMN05444370_10799</name>
</gene>
<evidence type="ECO:0000313" key="3">
    <source>
        <dbReference type="EMBL" id="SEA60424.1"/>
    </source>
</evidence>
<dbReference type="RefSeq" id="WP_093254049.1">
    <property type="nucleotide sequence ID" value="NZ_FNQM01000007.1"/>
</dbReference>
<evidence type="ECO:0000256" key="2">
    <source>
        <dbReference type="SAM" id="SignalP"/>
    </source>
</evidence>
<dbReference type="Proteomes" id="UP000198703">
    <property type="component" value="Unassembled WGS sequence"/>
</dbReference>
<keyword evidence="2" id="KW-0732">Signal</keyword>
<dbReference type="OrthoDB" id="10019185at2"/>